<evidence type="ECO:0000256" key="2">
    <source>
        <dbReference type="ARBA" id="ARBA00022540"/>
    </source>
</evidence>
<dbReference type="InterPro" id="IPR037518">
    <property type="entry name" value="MPN"/>
</dbReference>
<organism evidence="5 6">
    <name type="scientific">Paramuricea clavata</name>
    <name type="common">Red gorgonian</name>
    <name type="synonym">Violescent sea-whip</name>
    <dbReference type="NCBI Taxonomy" id="317549"/>
    <lineage>
        <taxon>Eukaryota</taxon>
        <taxon>Metazoa</taxon>
        <taxon>Cnidaria</taxon>
        <taxon>Anthozoa</taxon>
        <taxon>Octocorallia</taxon>
        <taxon>Malacalcyonacea</taxon>
        <taxon>Plexauridae</taxon>
        <taxon>Paramuricea</taxon>
    </lineage>
</organism>
<comment type="function">
    <text evidence="4">Component of the eukaryotic translation initiation factor 3 (eIF-3) complex, which is involved in protein synthesis of a specialized repertoire of mRNAs and, together with other initiation factors, stimulates binding of mRNA and methionyl-tRNAi to the 40S ribosome. The eIF-3 complex specifically targets and initiates translation of a subset of mRNAs involved in cell proliferation.</text>
</comment>
<dbReference type="GO" id="GO:0005852">
    <property type="term" value="C:eukaryotic translation initiation factor 3 complex"/>
    <property type="evidence" value="ECO:0007669"/>
    <property type="project" value="UniProtKB-UniRule"/>
</dbReference>
<gene>
    <name evidence="5" type="ORF">PACLA_8A070914</name>
</gene>
<dbReference type="GO" id="GO:0001732">
    <property type="term" value="P:formation of cytoplasmic translation initiation complex"/>
    <property type="evidence" value="ECO:0007669"/>
    <property type="project" value="UniProtKB-UniRule"/>
</dbReference>
<dbReference type="PANTHER" id="PTHR10410">
    <property type="entry name" value="EUKARYOTIC TRANSLATION INITIATION FACTOR 3 -RELATED"/>
    <property type="match status" value="1"/>
</dbReference>
<dbReference type="InterPro" id="IPR027524">
    <property type="entry name" value="eIF3h"/>
</dbReference>
<dbReference type="Gene3D" id="3.40.140.10">
    <property type="entry name" value="Cytidine Deaminase, domain 2"/>
    <property type="match status" value="1"/>
</dbReference>
<dbReference type="OrthoDB" id="10265695at2759"/>
<accession>A0A6S7GD07</accession>
<evidence type="ECO:0000313" key="6">
    <source>
        <dbReference type="Proteomes" id="UP001152795"/>
    </source>
</evidence>
<name>A0A6S7GD07_PARCT</name>
<comment type="caution">
    <text evidence="5">The sequence shown here is derived from an EMBL/GenBank/DDBJ whole genome shotgun (WGS) entry which is preliminary data.</text>
</comment>
<evidence type="ECO:0000256" key="4">
    <source>
        <dbReference type="HAMAP-Rule" id="MF_03007"/>
    </source>
</evidence>
<dbReference type="GO" id="GO:0008237">
    <property type="term" value="F:metallopeptidase activity"/>
    <property type="evidence" value="ECO:0007669"/>
    <property type="project" value="InterPro"/>
</dbReference>
<comment type="subunit">
    <text evidence="4">Component of the eukaryotic translation initiation factor 3 (eIF-3) complex.</text>
</comment>
<dbReference type="GO" id="GO:0016282">
    <property type="term" value="C:eukaryotic 43S preinitiation complex"/>
    <property type="evidence" value="ECO:0007669"/>
    <property type="project" value="UniProtKB-UniRule"/>
</dbReference>
<dbReference type="AlphaFoldDB" id="A0A6S7GD07"/>
<dbReference type="Proteomes" id="UP001152795">
    <property type="component" value="Unassembled WGS sequence"/>
</dbReference>
<dbReference type="CDD" id="cd08065">
    <property type="entry name" value="MPN_eIF3h"/>
    <property type="match status" value="1"/>
</dbReference>
<dbReference type="InterPro" id="IPR045810">
    <property type="entry name" value="eIF3h_C"/>
</dbReference>
<dbReference type="HAMAP" id="MF_03007">
    <property type="entry name" value="eIF3h"/>
    <property type="match status" value="1"/>
</dbReference>
<evidence type="ECO:0000256" key="1">
    <source>
        <dbReference type="ARBA" id="ARBA00022490"/>
    </source>
</evidence>
<sequence length="331" mass="38083">MASKERSSRAMPARQRIESVSLEGLVVLKIIQHCQEEGAEGDVVQGVLLGLVEGNKLEITNCFPFSQNSEENDEEDIYYQMEMMRHLRSVNIDHLHVGWYQSTYLGAFVNKNLLESQYSYQNSISESVVLVYDPLKTSQGILSFRALRLSQKMMDLYAEKEFTPSSLNKIGMKHDEMFEEIPLVIKNSNLVNTLLCKLDETLTEPQHNDFLSLARGNFIEKNVQLLMETVDELGQDTQKFHNYQRNSARQQQQKDAYLMKRKGENQARKERGERPLPEEDLSKIFKPLQVPSRLENLLLSGQAENYCNEINEFASQSFAKLFLSEALQDAQ</sequence>
<dbReference type="Pfam" id="PF01398">
    <property type="entry name" value="JAB"/>
    <property type="match status" value="1"/>
</dbReference>
<evidence type="ECO:0000256" key="3">
    <source>
        <dbReference type="ARBA" id="ARBA00022917"/>
    </source>
</evidence>
<protein>
    <recommendedName>
        <fullName evidence="4">Eukaryotic translation initiation factor 3 subunit H</fullName>
        <shortName evidence="4">eIF3h</shortName>
    </recommendedName>
</protein>
<reference evidence="5" key="1">
    <citation type="submission" date="2020-04" db="EMBL/GenBank/DDBJ databases">
        <authorList>
            <person name="Alioto T."/>
            <person name="Alioto T."/>
            <person name="Gomez Garrido J."/>
        </authorList>
    </citation>
    <scope>NUCLEOTIDE SEQUENCE</scope>
    <source>
        <strain evidence="5">A484AB</strain>
    </source>
</reference>
<keyword evidence="2 4" id="KW-0396">Initiation factor</keyword>
<proteinExistence type="inferred from homology"/>
<dbReference type="InterPro" id="IPR050242">
    <property type="entry name" value="JAMM_MPN+_peptidase_M67A"/>
</dbReference>
<comment type="subcellular location">
    <subcellularLocation>
        <location evidence="4">Cytoplasm</location>
    </subcellularLocation>
</comment>
<dbReference type="GO" id="GO:0003743">
    <property type="term" value="F:translation initiation factor activity"/>
    <property type="evidence" value="ECO:0007669"/>
    <property type="project" value="UniProtKB-UniRule"/>
</dbReference>
<comment type="similarity">
    <text evidence="4">Belongs to the eIF-3 subunit H family.</text>
</comment>
<evidence type="ECO:0000313" key="5">
    <source>
        <dbReference type="EMBL" id="CAB3983230.1"/>
    </source>
</evidence>
<dbReference type="Pfam" id="PF19445">
    <property type="entry name" value="eIF3h_C"/>
    <property type="match status" value="1"/>
</dbReference>
<dbReference type="EMBL" id="CACRXK020000590">
    <property type="protein sequence ID" value="CAB3983230.1"/>
    <property type="molecule type" value="Genomic_DNA"/>
</dbReference>
<dbReference type="InterPro" id="IPR000555">
    <property type="entry name" value="JAMM/MPN+_dom"/>
</dbReference>
<keyword evidence="3 4" id="KW-0648">Protein biosynthesis</keyword>
<dbReference type="SMART" id="SM00232">
    <property type="entry name" value="JAB_MPN"/>
    <property type="match status" value="1"/>
</dbReference>
<keyword evidence="6" id="KW-1185">Reference proteome</keyword>
<dbReference type="GO" id="GO:0033290">
    <property type="term" value="C:eukaryotic 48S preinitiation complex"/>
    <property type="evidence" value="ECO:0007669"/>
    <property type="project" value="UniProtKB-UniRule"/>
</dbReference>
<keyword evidence="1 4" id="KW-0963">Cytoplasm</keyword>
<dbReference type="PROSITE" id="PS50249">
    <property type="entry name" value="MPN"/>
    <property type="match status" value="1"/>
</dbReference>